<dbReference type="Proteomes" id="UP001597521">
    <property type="component" value="Unassembled WGS sequence"/>
</dbReference>
<feature type="region of interest" description="Disordered" evidence="6">
    <location>
        <begin position="1"/>
        <end position="21"/>
    </location>
</feature>
<comment type="caution">
    <text evidence="8">The sequence shown here is derived from an EMBL/GenBank/DDBJ whole genome shotgun (WGS) entry which is preliminary data.</text>
</comment>
<evidence type="ECO:0000256" key="3">
    <source>
        <dbReference type="ARBA" id="ARBA00022692"/>
    </source>
</evidence>
<feature type="transmembrane region" description="Helical" evidence="7">
    <location>
        <begin position="199"/>
        <end position="219"/>
    </location>
</feature>
<gene>
    <name evidence="8" type="ORF">ACFSX5_10745</name>
</gene>
<organism evidence="8 9">
    <name type="scientific">Devosia albogilva</name>
    <dbReference type="NCBI Taxonomy" id="429726"/>
    <lineage>
        <taxon>Bacteria</taxon>
        <taxon>Pseudomonadati</taxon>
        <taxon>Pseudomonadota</taxon>
        <taxon>Alphaproteobacteria</taxon>
        <taxon>Hyphomicrobiales</taxon>
        <taxon>Devosiaceae</taxon>
        <taxon>Devosia</taxon>
    </lineage>
</organism>
<dbReference type="NCBIfam" id="TIGR00765">
    <property type="entry name" value="yihY_not_rbn"/>
    <property type="match status" value="1"/>
</dbReference>
<comment type="subcellular location">
    <subcellularLocation>
        <location evidence="1">Cell membrane</location>
        <topology evidence="1">Multi-pass membrane protein</topology>
    </subcellularLocation>
</comment>
<feature type="transmembrane region" description="Helical" evidence="7">
    <location>
        <begin position="265"/>
        <end position="289"/>
    </location>
</feature>
<evidence type="ECO:0000256" key="4">
    <source>
        <dbReference type="ARBA" id="ARBA00022989"/>
    </source>
</evidence>
<evidence type="ECO:0000313" key="8">
    <source>
        <dbReference type="EMBL" id="MFD2648269.1"/>
    </source>
</evidence>
<evidence type="ECO:0000256" key="2">
    <source>
        <dbReference type="ARBA" id="ARBA00022475"/>
    </source>
</evidence>
<keyword evidence="2" id="KW-1003">Cell membrane</keyword>
<dbReference type="Pfam" id="PF03631">
    <property type="entry name" value="Virul_fac_BrkB"/>
    <property type="match status" value="1"/>
</dbReference>
<sequence length="366" mass="39571">MSTPDALATQPGRGRRAENPTEIPMRGWKDVLWRIYADINENHILLTAAGVTFYLLLSMVPTLNAFISIYGLFNDRQSVLQHVELLAGVVPPDALSIIRDQLTRLTAESTDALGVTLLVSLAIALWSASAGVKAMFEAMNVAYHEEERRSFIVLNAVALLFTLGGAIAATLVLSVVVLMPVLMGIFLPGGGGIEWLVRIGSYAALLVVLSLMLAVLYRWGPSREQAKWRWITPGVILSVLALGIGSVGFSWYVTNFTDNNATYGSLSAVIGLMTWLWISTTLVIVGAVLNSEIEHQTARDSTTGEDKPLGSRGAFVADSVGETAGGSDDEDRAPKRDRKRISWGTMAFALPAALALSAANRRSRRE</sequence>
<keyword evidence="3 7" id="KW-0812">Transmembrane</keyword>
<proteinExistence type="predicted"/>
<dbReference type="PANTHER" id="PTHR30213:SF0">
    <property type="entry name" value="UPF0761 MEMBRANE PROTEIN YIHY"/>
    <property type="match status" value="1"/>
</dbReference>
<accession>A0ABW5QKL9</accession>
<name>A0ABW5QKL9_9HYPH</name>
<dbReference type="EMBL" id="JBHUNP010000001">
    <property type="protein sequence ID" value="MFD2648269.1"/>
    <property type="molecule type" value="Genomic_DNA"/>
</dbReference>
<feature type="compositionally biased region" description="Basic and acidic residues" evidence="6">
    <location>
        <begin position="296"/>
        <end position="309"/>
    </location>
</feature>
<evidence type="ECO:0000256" key="6">
    <source>
        <dbReference type="SAM" id="MobiDB-lite"/>
    </source>
</evidence>
<keyword evidence="5 7" id="KW-0472">Membrane</keyword>
<reference evidence="9" key="1">
    <citation type="journal article" date="2019" name="Int. J. Syst. Evol. Microbiol.">
        <title>The Global Catalogue of Microorganisms (GCM) 10K type strain sequencing project: providing services to taxonomists for standard genome sequencing and annotation.</title>
        <authorList>
            <consortium name="The Broad Institute Genomics Platform"/>
            <consortium name="The Broad Institute Genome Sequencing Center for Infectious Disease"/>
            <person name="Wu L."/>
            <person name="Ma J."/>
        </authorList>
    </citation>
    <scope>NUCLEOTIDE SEQUENCE [LARGE SCALE GENOMIC DNA]</scope>
    <source>
        <strain evidence="9">CCM 7427</strain>
    </source>
</reference>
<evidence type="ECO:0000256" key="5">
    <source>
        <dbReference type="ARBA" id="ARBA00023136"/>
    </source>
</evidence>
<feature type="transmembrane region" description="Helical" evidence="7">
    <location>
        <begin position="112"/>
        <end position="132"/>
    </location>
</feature>
<evidence type="ECO:0000256" key="7">
    <source>
        <dbReference type="SAM" id="Phobius"/>
    </source>
</evidence>
<feature type="transmembrane region" description="Helical" evidence="7">
    <location>
        <begin position="152"/>
        <end position="179"/>
    </location>
</feature>
<dbReference type="InterPro" id="IPR017039">
    <property type="entry name" value="Virul_fac_BrkB"/>
</dbReference>
<keyword evidence="4 7" id="KW-1133">Transmembrane helix</keyword>
<keyword evidence="9" id="KW-1185">Reference proteome</keyword>
<dbReference type="PANTHER" id="PTHR30213">
    <property type="entry name" value="INNER MEMBRANE PROTEIN YHJD"/>
    <property type="match status" value="1"/>
</dbReference>
<feature type="transmembrane region" description="Helical" evidence="7">
    <location>
        <begin position="231"/>
        <end position="253"/>
    </location>
</feature>
<dbReference type="RefSeq" id="WP_386833394.1">
    <property type="nucleotide sequence ID" value="NZ_JBHUNP010000001.1"/>
</dbReference>
<feature type="transmembrane region" description="Helical" evidence="7">
    <location>
        <begin position="44"/>
        <end position="73"/>
    </location>
</feature>
<evidence type="ECO:0000256" key="1">
    <source>
        <dbReference type="ARBA" id="ARBA00004651"/>
    </source>
</evidence>
<protein>
    <submittedName>
        <fullName evidence="8">YihY/virulence factor BrkB family protein</fullName>
    </submittedName>
</protein>
<evidence type="ECO:0000313" key="9">
    <source>
        <dbReference type="Proteomes" id="UP001597521"/>
    </source>
</evidence>
<feature type="region of interest" description="Disordered" evidence="6">
    <location>
        <begin position="296"/>
        <end position="338"/>
    </location>
</feature>